<feature type="transmembrane region" description="Helical" evidence="14">
    <location>
        <begin position="460"/>
        <end position="480"/>
    </location>
</feature>
<feature type="transmembrane region" description="Helical" evidence="14">
    <location>
        <begin position="260"/>
        <end position="282"/>
    </location>
</feature>
<keyword evidence="7 14" id="KW-1133">Transmembrane helix</keyword>
<dbReference type="InterPro" id="IPR001734">
    <property type="entry name" value="Na/solute_symporter"/>
</dbReference>
<name>A0ABN1EVC0_9PROT</name>
<evidence type="ECO:0000256" key="7">
    <source>
        <dbReference type="ARBA" id="ARBA00022989"/>
    </source>
</evidence>
<keyword evidence="16" id="KW-1185">Reference proteome</keyword>
<evidence type="ECO:0000256" key="6">
    <source>
        <dbReference type="ARBA" id="ARBA00022847"/>
    </source>
</evidence>
<comment type="similarity">
    <text evidence="2 13">Belongs to the sodium:solute symporter (SSF) (TC 2.A.21) family.</text>
</comment>
<dbReference type="PANTHER" id="PTHR48086">
    <property type="entry name" value="SODIUM/PROLINE SYMPORTER-RELATED"/>
    <property type="match status" value="1"/>
</dbReference>
<dbReference type="EMBL" id="BAAADD010000006">
    <property type="protein sequence ID" value="GAA0574585.1"/>
    <property type="molecule type" value="Genomic_DNA"/>
</dbReference>
<feature type="transmembrane region" description="Helical" evidence="14">
    <location>
        <begin position="572"/>
        <end position="594"/>
    </location>
</feature>
<proteinExistence type="inferred from homology"/>
<evidence type="ECO:0000313" key="15">
    <source>
        <dbReference type="EMBL" id="GAA0574585.1"/>
    </source>
</evidence>
<evidence type="ECO:0000313" key="16">
    <source>
        <dbReference type="Proteomes" id="UP001499951"/>
    </source>
</evidence>
<evidence type="ECO:0000256" key="8">
    <source>
        <dbReference type="ARBA" id="ARBA00023053"/>
    </source>
</evidence>
<feature type="transmembrane region" description="Helical" evidence="14">
    <location>
        <begin position="45"/>
        <end position="71"/>
    </location>
</feature>
<feature type="transmembrane region" description="Helical" evidence="14">
    <location>
        <begin position="120"/>
        <end position="144"/>
    </location>
</feature>
<keyword evidence="11" id="KW-0739">Sodium transport</keyword>
<feature type="transmembrane region" description="Helical" evidence="14">
    <location>
        <begin position="195"/>
        <end position="217"/>
    </location>
</feature>
<feature type="transmembrane region" description="Helical" evidence="14">
    <location>
        <begin position="164"/>
        <end position="183"/>
    </location>
</feature>
<feature type="transmembrane region" description="Helical" evidence="14">
    <location>
        <begin position="401"/>
        <end position="424"/>
    </location>
</feature>
<sequence>MNLHVIDIAIILAFLATSVIVGYWVSHRAAKSTKNYFLGGNVLPWWVLGVSNASGMFDVAGTMLLVYWMFIYGLKSIWIPWMWPVFNQIFLMVYLSGWLRRSGVTTGAEWIKFRFGDNKGAQLSHIIVVVFALVGVISFFTYGFKGIGKFATEFLPWQLSGDPIQNANLYALILMGLTAFYVVKGGMFSVVITEVLQFALLSIASVAIGIIAMNTIAPDAIKAAIPAGWDNIFFGWQTGLDWSKTVPAANMKILEDGSSLFGLLFLMYLSKGILVSAAGPAPNYDMQRVLSTRNARDACKMSAVVNVVLNVPRYFMVAGLTILALVLYKTQINAMGTAMDFEKILPDALFSQVPTGLLGITVAGLLAAFMSNFAATVNAAPPYIVNDIYRRFINPNASEKTCVRLSIASSLAIVVIGICIGWFITSINNVVGWITSALWGGYAASNLIKWYWWRFNGYGYFWGMMTGILSALILPFLLPAELQAAWQANPALPQLLRDFLTLPTALVCFPVILGISLVGCFAGSLLSKAEDDEVLMNFYKKTRPWGFWGPVLKKVQAADPSFKPNPDFFRDMFNIVVGIVWQTSLVAMPIYFVIREYQRAEIALGIVTVTSVTLYITWFRHLNKAYPDSELAAAKEAVPAE</sequence>
<comment type="caution">
    <text evidence="15">The sequence shown here is derived from an EMBL/GenBank/DDBJ whole genome shotgun (WGS) entry which is preliminary data.</text>
</comment>
<organism evidence="15 16">
    <name type="scientific">Rhizomicrobium electricum</name>
    <dbReference type="NCBI Taxonomy" id="480070"/>
    <lineage>
        <taxon>Bacteria</taxon>
        <taxon>Pseudomonadati</taxon>
        <taxon>Pseudomonadota</taxon>
        <taxon>Alphaproteobacteria</taxon>
        <taxon>Micropepsales</taxon>
        <taxon>Micropepsaceae</taxon>
        <taxon>Rhizomicrobium</taxon>
    </lineage>
</organism>
<keyword evidence="10 14" id="KW-0472">Membrane</keyword>
<evidence type="ECO:0000256" key="13">
    <source>
        <dbReference type="RuleBase" id="RU362091"/>
    </source>
</evidence>
<feature type="transmembrane region" description="Helical" evidence="14">
    <location>
        <begin position="77"/>
        <end position="99"/>
    </location>
</feature>
<gene>
    <name evidence="15" type="ORF">GCM10008942_24170</name>
</gene>
<evidence type="ECO:0000256" key="5">
    <source>
        <dbReference type="ARBA" id="ARBA00022692"/>
    </source>
</evidence>
<dbReference type="PROSITE" id="PS50283">
    <property type="entry name" value="NA_SOLUT_SYMP_3"/>
    <property type="match status" value="1"/>
</dbReference>
<comment type="subcellular location">
    <subcellularLocation>
        <location evidence="1">Cell membrane</location>
        <topology evidence="1">Multi-pass membrane protein</topology>
    </subcellularLocation>
</comment>
<evidence type="ECO:0000256" key="2">
    <source>
        <dbReference type="ARBA" id="ARBA00006434"/>
    </source>
</evidence>
<dbReference type="RefSeq" id="WP_166935766.1">
    <property type="nucleotide sequence ID" value="NZ_BAAADD010000006.1"/>
</dbReference>
<evidence type="ECO:0000256" key="14">
    <source>
        <dbReference type="SAM" id="Phobius"/>
    </source>
</evidence>
<dbReference type="PANTHER" id="PTHR48086:SF3">
    <property type="entry name" value="SODIUM_PROLINE SYMPORTER"/>
    <property type="match status" value="1"/>
</dbReference>
<dbReference type="Pfam" id="PF00474">
    <property type="entry name" value="SSF"/>
    <property type="match status" value="1"/>
</dbReference>
<evidence type="ECO:0000256" key="4">
    <source>
        <dbReference type="ARBA" id="ARBA00022475"/>
    </source>
</evidence>
<feature type="transmembrane region" description="Helical" evidence="14">
    <location>
        <begin position="357"/>
        <end position="380"/>
    </location>
</feature>
<evidence type="ECO:0000256" key="12">
    <source>
        <dbReference type="ARBA" id="ARBA00033708"/>
    </source>
</evidence>
<evidence type="ECO:0000256" key="3">
    <source>
        <dbReference type="ARBA" id="ARBA00022448"/>
    </source>
</evidence>
<feature type="transmembrane region" description="Helical" evidence="14">
    <location>
        <begin position="303"/>
        <end position="328"/>
    </location>
</feature>
<evidence type="ECO:0000256" key="10">
    <source>
        <dbReference type="ARBA" id="ARBA00023136"/>
    </source>
</evidence>
<keyword evidence="3" id="KW-0813">Transport</keyword>
<reference evidence="15 16" key="1">
    <citation type="journal article" date="2019" name="Int. J. Syst. Evol. Microbiol.">
        <title>The Global Catalogue of Microorganisms (GCM) 10K type strain sequencing project: providing services to taxonomists for standard genome sequencing and annotation.</title>
        <authorList>
            <consortium name="The Broad Institute Genomics Platform"/>
            <consortium name="The Broad Institute Genome Sequencing Center for Infectious Disease"/>
            <person name="Wu L."/>
            <person name="Ma J."/>
        </authorList>
    </citation>
    <scope>NUCLEOTIDE SEQUENCE [LARGE SCALE GENOMIC DNA]</scope>
    <source>
        <strain evidence="15 16">JCM 15089</strain>
    </source>
</reference>
<evidence type="ECO:0000256" key="9">
    <source>
        <dbReference type="ARBA" id="ARBA00023065"/>
    </source>
</evidence>
<dbReference type="InterPro" id="IPR038377">
    <property type="entry name" value="Na/Glc_symporter_sf"/>
</dbReference>
<evidence type="ECO:0000256" key="11">
    <source>
        <dbReference type="ARBA" id="ARBA00023201"/>
    </source>
</evidence>
<dbReference type="Gene3D" id="1.20.1730.10">
    <property type="entry name" value="Sodium/glucose cotransporter"/>
    <property type="match status" value="1"/>
</dbReference>
<feature type="transmembrane region" description="Helical" evidence="14">
    <location>
        <begin position="6"/>
        <end position="25"/>
    </location>
</feature>
<accession>A0ABN1EVC0</accession>
<comment type="catalytic activity">
    <reaction evidence="12">
        <text>L-proline(in) + Na(+)(in) = L-proline(out) + Na(+)(out)</text>
        <dbReference type="Rhea" id="RHEA:28967"/>
        <dbReference type="ChEBI" id="CHEBI:29101"/>
        <dbReference type="ChEBI" id="CHEBI:60039"/>
    </reaction>
</comment>
<evidence type="ECO:0000256" key="1">
    <source>
        <dbReference type="ARBA" id="ARBA00004651"/>
    </source>
</evidence>
<keyword evidence="8" id="KW-0915">Sodium</keyword>
<keyword evidence="5 14" id="KW-0812">Transmembrane</keyword>
<feature type="transmembrane region" description="Helical" evidence="14">
    <location>
        <begin position="500"/>
        <end position="526"/>
    </location>
</feature>
<keyword evidence="9" id="KW-0406">Ion transport</keyword>
<dbReference type="InterPro" id="IPR050277">
    <property type="entry name" value="Sodium:Solute_Symporter"/>
</dbReference>
<feature type="transmembrane region" description="Helical" evidence="14">
    <location>
        <begin position="600"/>
        <end position="619"/>
    </location>
</feature>
<keyword evidence="4" id="KW-1003">Cell membrane</keyword>
<protein>
    <submittedName>
        <fullName evidence="15">Na+:solute symporter</fullName>
    </submittedName>
</protein>
<feature type="transmembrane region" description="Helical" evidence="14">
    <location>
        <begin position="430"/>
        <end position="448"/>
    </location>
</feature>
<dbReference type="CDD" id="cd11477">
    <property type="entry name" value="SLC5sbd_u1"/>
    <property type="match status" value="1"/>
</dbReference>
<keyword evidence="6" id="KW-0769">Symport</keyword>
<dbReference type="Proteomes" id="UP001499951">
    <property type="component" value="Unassembled WGS sequence"/>
</dbReference>